<evidence type="ECO:0000256" key="3">
    <source>
        <dbReference type="SAM" id="SignalP"/>
    </source>
</evidence>
<organism evidence="5 6">
    <name type="scientific">Fluctibacter halophilus</name>
    <dbReference type="NCBI Taxonomy" id="226011"/>
    <lineage>
        <taxon>Bacteria</taxon>
        <taxon>Pseudomonadati</taxon>
        <taxon>Pseudomonadota</taxon>
        <taxon>Gammaproteobacteria</taxon>
        <taxon>Alteromonadales</taxon>
        <taxon>Alteromonadaceae</taxon>
        <taxon>Fluctibacter</taxon>
    </lineage>
</organism>
<feature type="signal peptide" evidence="3">
    <location>
        <begin position="1"/>
        <end position="24"/>
    </location>
</feature>
<proteinExistence type="predicted"/>
<dbReference type="Proteomes" id="UP001520878">
    <property type="component" value="Unassembled WGS sequence"/>
</dbReference>
<dbReference type="InterPro" id="IPR051398">
    <property type="entry name" value="Polysacch_Deacetylase"/>
</dbReference>
<comment type="caution">
    <text evidence="5">The sequence shown here is derived from an EMBL/GenBank/DDBJ whole genome shotgun (WGS) entry which is preliminary data.</text>
</comment>
<name>A0ABS8G994_9ALTE</name>
<feature type="domain" description="NodB homology" evidence="4">
    <location>
        <begin position="85"/>
        <end position="309"/>
    </location>
</feature>
<feature type="chain" id="PRO_5047095483" evidence="3">
    <location>
        <begin position="25"/>
        <end position="354"/>
    </location>
</feature>
<evidence type="ECO:0000313" key="5">
    <source>
        <dbReference type="EMBL" id="MCC2617013.1"/>
    </source>
</evidence>
<comment type="subcellular location">
    <subcellularLocation>
        <location evidence="1">Secreted</location>
    </subcellularLocation>
</comment>
<dbReference type="PANTHER" id="PTHR34216:SF3">
    <property type="entry name" value="POLY-BETA-1,6-N-ACETYL-D-GLUCOSAMINE N-DEACETYLASE"/>
    <property type="match status" value="1"/>
</dbReference>
<evidence type="ECO:0000256" key="1">
    <source>
        <dbReference type="ARBA" id="ARBA00004613"/>
    </source>
</evidence>
<keyword evidence="6" id="KW-1185">Reference proteome</keyword>
<dbReference type="InterPro" id="IPR011330">
    <property type="entry name" value="Glyco_hydro/deAcase_b/a-brl"/>
</dbReference>
<dbReference type="RefSeq" id="WP_229160886.1">
    <property type="nucleotide sequence ID" value="NZ_JAJEWP010000003.1"/>
</dbReference>
<evidence type="ECO:0000256" key="2">
    <source>
        <dbReference type="ARBA" id="ARBA00022729"/>
    </source>
</evidence>
<dbReference type="CDD" id="cd10973">
    <property type="entry name" value="CE4_DAC_u4_5s"/>
    <property type="match status" value="1"/>
</dbReference>
<reference evidence="5 6" key="1">
    <citation type="submission" date="2021-10" db="EMBL/GenBank/DDBJ databases">
        <title>Draft genome of Aestuariibacter halophilus JC2043.</title>
        <authorList>
            <person name="Emsley S.A."/>
            <person name="Pfannmuller K.M."/>
            <person name="Ushijima B."/>
            <person name="Saw J.H."/>
            <person name="Videau P."/>
        </authorList>
    </citation>
    <scope>NUCLEOTIDE SEQUENCE [LARGE SCALE GENOMIC DNA]</scope>
    <source>
        <strain evidence="5 6">JC2043</strain>
    </source>
</reference>
<dbReference type="Gene3D" id="3.20.20.370">
    <property type="entry name" value="Glycoside hydrolase/deacetylase"/>
    <property type="match status" value="1"/>
</dbReference>
<dbReference type="InterPro" id="IPR002509">
    <property type="entry name" value="NODB_dom"/>
</dbReference>
<dbReference type="PROSITE" id="PS51677">
    <property type="entry name" value="NODB"/>
    <property type="match status" value="1"/>
</dbReference>
<gene>
    <name evidence="5" type="ORF">LJ739_12240</name>
</gene>
<dbReference type="Pfam" id="PF01522">
    <property type="entry name" value="Polysacc_deac_1"/>
    <property type="match status" value="1"/>
</dbReference>
<keyword evidence="2 3" id="KW-0732">Signal</keyword>
<sequence length="354" mass="39377">MSSVLSYLSRICLLLCLLPGLAGASTDNAVVLIYHHVSTSTPPSTSISPEQFRRHLQHLKDGGFQVRPLTDIINALQSKQRLTDKTVAITFDDGYRNILTNAHPLLQAYDMPYTVFISPGVIGVHRDQLTWEEVKSMHKDGVTFANHSMYHDHLLTRQAQETQAAWLTRTMEDIEQAQVMLEQQLGEVPRFHAYPFGEFNHDLKQRLRDAGYVGFAQHSGAIASHSDFGALPRFAAAGIYANLKTLDVKLRSLAMPVSELAINDPEQPLGAEAPTQIMTVDTKDLSVARVNCFLDGQPMTIEKAAAAIVMPLPGPLSPGRTRINCTVPSNSQPSRYYWYSQPWFVADPSGQWLH</sequence>
<dbReference type="EMBL" id="JAJEWP010000003">
    <property type="protein sequence ID" value="MCC2617013.1"/>
    <property type="molecule type" value="Genomic_DNA"/>
</dbReference>
<protein>
    <submittedName>
        <fullName evidence="5">Polysaccharide deacetylase family protein</fullName>
    </submittedName>
</protein>
<accession>A0ABS8G994</accession>
<evidence type="ECO:0000259" key="4">
    <source>
        <dbReference type="PROSITE" id="PS51677"/>
    </source>
</evidence>
<evidence type="ECO:0000313" key="6">
    <source>
        <dbReference type="Proteomes" id="UP001520878"/>
    </source>
</evidence>
<dbReference type="PANTHER" id="PTHR34216">
    <property type="match status" value="1"/>
</dbReference>
<dbReference type="SUPFAM" id="SSF88713">
    <property type="entry name" value="Glycoside hydrolase/deacetylase"/>
    <property type="match status" value="1"/>
</dbReference>